<reference evidence="2" key="2">
    <citation type="submission" date="2019-07" db="EMBL/GenBank/DDBJ databases">
        <authorList>
            <person name="Whitman W."/>
            <person name="Huntemann M."/>
            <person name="Clum A."/>
            <person name="Pillay M."/>
            <person name="Palaniappan K."/>
            <person name="Varghese N."/>
            <person name="Mikhailova N."/>
            <person name="Stamatis D."/>
            <person name="Reddy T."/>
            <person name="Daum C."/>
            <person name="Shapiro N."/>
            <person name="Ivanova N."/>
            <person name="Kyrpides N."/>
            <person name="Woyke T."/>
        </authorList>
    </citation>
    <scope>NUCLEOTIDE SEQUENCE</scope>
    <source>
        <strain evidence="2">CGMCC 1.10685</strain>
    </source>
</reference>
<evidence type="ECO:0000313" key="3">
    <source>
        <dbReference type="Proteomes" id="UP000315112"/>
    </source>
</evidence>
<organism evidence="2 3">
    <name type="scientific">Pseudoduganella flava</name>
    <dbReference type="NCBI Taxonomy" id="871742"/>
    <lineage>
        <taxon>Bacteria</taxon>
        <taxon>Pseudomonadati</taxon>
        <taxon>Pseudomonadota</taxon>
        <taxon>Betaproteobacteria</taxon>
        <taxon>Burkholderiales</taxon>
        <taxon>Oxalobacteraceae</taxon>
        <taxon>Telluria group</taxon>
        <taxon>Pseudoduganella</taxon>
    </lineage>
</organism>
<proteinExistence type="predicted"/>
<dbReference type="RefSeq" id="WP_145872695.1">
    <property type="nucleotide sequence ID" value="NZ_CP046904.1"/>
</dbReference>
<dbReference type="Proteomes" id="UP000315112">
    <property type="component" value="Unassembled WGS sequence"/>
</dbReference>
<evidence type="ECO:0000313" key="2">
    <source>
        <dbReference type="EMBL" id="TWI51247.1"/>
    </source>
</evidence>
<dbReference type="OrthoDB" id="8521216at2"/>
<dbReference type="Proteomes" id="UP000437862">
    <property type="component" value="Chromosome"/>
</dbReference>
<keyword evidence="4" id="KW-1185">Reference proteome</keyword>
<dbReference type="InterPro" id="IPR007922">
    <property type="entry name" value="DciA-like"/>
</dbReference>
<dbReference type="EMBL" id="CP046904">
    <property type="protein sequence ID" value="QGZ41305.1"/>
    <property type="molecule type" value="Genomic_DNA"/>
</dbReference>
<dbReference type="AlphaFoldDB" id="A0A562Q3D7"/>
<protein>
    <submittedName>
        <fullName evidence="1">DUF721 domain-containing protein</fullName>
    </submittedName>
    <submittedName>
        <fullName evidence="2">Uncharacterized protein DUF721</fullName>
    </submittedName>
</protein>
<accession>A0A562Q3D7</accession>
<reference evidence="2 3" key="1">
    <citation type="journal article" date="2015" name="Stand. Genomic Sci.">
        <title>Genomic Encyclopedia of Bacterial and Archaeal Type Strains, Phase III: the genomes of soil and plant-associated and newly described type strains.</title>
        <authorList>
            <person name="Whitman W.B."/>
            <person name="Woyke T."/>
            <person name="Klenk H.P."/>
            <person name="Zhou Y."/>
            <person name="Lilburn T.G."/>
            <person name="Beck B.J."/>
            <person name="De Vos P."/>
            <person name="Vandamme P."/>
            <person name="Eisen J.A."/>
            <person name="Garrity G."/>
            <person name="Hugenholtz P."/>
            <person name="Kyrpides N.C."/>
        </authorList>
    </citation>
    <scope>NUCLEOTIDE SEQUENCE [LARGE SCALE GENOMIC DNA]</scope>
    <source>
        <strain evidence="2 3">CGMCC 1.10685</strain>
    </source>
</reference>
<name>A0A562Q3D7_9BURK</name>
<dbReference type="EMBL" id="VLKW01000001">
    <property type="protein sequence ID" value="TWI51247.1"/>
    <property type="molecule type" value="Genomic_DNA"/>
</dbReference>
<evidence type="ECO:0000313" key="1">
    <source>
        <dbReference type="EMBL" id="QGZ41305.1"/>
    </source>
</evidence>
<evidence type="ECO:0000313" key="4">
    <source>
        <dbReference type="Proteomes" id="UP000437862"/>
    </source>
</evidence>
<gene>
    <name evidence="1" type="ORF">GO485_21065</name>
    <name evidence="2" type="ORF">IP92_00231</name>
</gene>
<dbReference type="Pfam" id="PF05258">
    <property type="entry name" value="DciA"/>
    <property type="match status" value="1"/>
</dbReference>
<reference evidence="1 4" key="3">
    <citation type="submission" date="2019-12" db="EMBL/GenBank/DDBJ databases">
        <title>Draft Genome Sequences of Six Type Strains of the Genus Massilia.</title>
        <authorList>
            <person name="Miess H."/>
            <person name="Frediansyah A."/>
            <person name="Goeker M."/>
            <person name="Gross H."/>
        </authorList>
    </citation>
    <scope>NUCLEOTIDE SEQUENCE [LARGE SCALE GENOMIC DNA]</scope>
    <source>
        <strain evidence="1 4">DSM 26639</strain>
    </source>
</reference>
<sequence>MRFNSPNQNRAAVEATDFLRRHDRLAALLPAVQRMARLQQDCAQVLPAAFASCDILSFEAGQLVLAVPNASVAAKLKQQLPKLQDALLHKGWQIDNVRLKVRMTPAVVAPPPPRRQLEIPEMGVESFARLSETLEPSKQNAPLIEALKNLVKHRR</sequence>